<gene>
    <name evidence="1" type="primary">PTPRZ1.2</name>
    <name evidence="1" type="ORF">GBF38_001779</name>
</gene>
<sequence>VAAEYCKDTTLLLMGVICLAASIEKWNLHKRIALRMVMIAGAKPGMLVLGFMCCTVFLSMWLSNTSTTAMVMPIAEAVLQQLICTGLADSHADSETAEAPDDDGAVSDKEENLDKNQLELLYHNDSDCTKQELSTLSEVQTGEANGLGLQPVSNQEFIRHTNGHLPQVAVEIPNVKRVKARRDSQYPTKRDHMICKCLSLSITYAATIGGLITITGTSTNLIFAEQFNTFRETCSLSKKRKTRREMMSEKRIQEEYEKLGPIRKGYRTDATVSVLLGFLLFLIPARRPFSSSSPSSYANTDDDDPLAPMITWKDFQRLMPWEIVILVGGGYALAAGCKPMSGLPPWAVTLLACLLVSAVTEFASNPATLTVFLPILSALSETLQINPLHTLIPSTMCVSFGVMLPVGNPPNAIVFSYGHVQIMIFFFCTVPSSAVTRIPGGYSNTFLLFFCPEVFPQVFTPKRTKKLLRYNYSVQGESHGTNTASTTSRQLNSMIAVGHHHQLCTLNQRNWGKKYPSCNSARQSPLDVDELFTQVRLQYQNLQLEGWDKLTAESSTIQNNGKTVSISVEGDFFVSGGGLSSRFRVGRITFHWGRCNATSDGSEHSLNGMKYPLEMQIYCYDPDDFQSLDDAIREGGRIAALAVLFDISLEDNEDFSRVIDAVNTVSRFGKSGSMEAFTLRSLLPNNTDKYYIYNGSLTAPPCSETVEWIIFKHTLEVFCEVMTMEQAGYVMLTDYLQNNFREQQQQFMGQVYASYTGVEDVLTPTCSSEPENVQADAQNDTTIVVTWERPRAVYDTTIDWYTVTYQRLQGRDQSKQEYRTDGDQDVGAIIPSLLSNSSYVVQVVAVCTNGLRGRWSDQIIVDMPLEDPVESDPDPDAVTKDLEGYREISSKARWEKPENQNQVDLSPEDHSPVEEIPVEQTRVYQNHPTHQENQPNPENQNQSSPKTPSESAVLQKTRLSQNVKKKQSRGKSKPDDMDQNWIDEDRRSPTNRPLTNAGFDGNGAIWVTELTEQPGFLFPAARTTTQPTVRRQITEEASLSVLSHQSRDDGPPDKGVESGLSSPQSDFYTPSVEDIQVTDVFYEDAVNNSPPEATTSAATVPAAAAATAVAAAAVLPGHEVDKVSPVASGDSDTPTNEPPAGTTTSVPSSPSSLWITERTVTASNTLAESVYKSFTTSSLLRVLIHTTQPMFNVNKPTSKVEDSTTDQSLTDPPNTLSGGIIDPADPTVSVPEGGSPANDLYSITPESLNLFNKYTDSLRPSPALPEDKRTGIIYHNDNSSSILGSQDHLITASSPSLLPGNDWSIINLSETNTVEGNTPNTSQLQTDDNSQDGLSIFPHPDNQEEGSTHRHKEDSFFDSKDLTLSLPYNSEESSQDISAEGSGSGSGLGNRLDQEFDGVTTVPTDLSTIPNSTIAFKVDNTGEKSGATGIKVDGETDDDTDETGSKLSGEKKCETAAEKDMEGNESELSGEEDVGEGVQDIGIQRVRKVDGETNESARQLDSTAGCDMSKEKGSESVVGKITHAETGSGDEIESNFGVFSWPEDIHGSGEGGGDGGHNGKGKGKKCSDDKESIKTAGEKESGAKGDGSEGGNKVVSEGRDGLQPSVSQDKPTAELPLFGSSEENGDIDGHDEEGQNTSLESQIVGLDNSTLEDNREGDSDGDRNGGLGSEEHIEGGAKEDSETAVTRESVHKSSSMDGLLFDAVPGRLVPLHRLTDGSEASEEQMEEGSNSSHESRVGLVGGAEREKRTVVPLAVVSTLTILCLLAANFYPDDSASPKVISAPSTPMLLATDGHEPLTVKQFVKHIMELHANNTFSKEFEEVQACTVDMGITADSSSHPDNKSKNRYINILAYDHSRVKLSNSLDRDGKCGDYINANFVDGYERTRAYIAAQGPLRAGREDFWRMIWQQNVGVIVMITNLKEKGRTKCDQYWPEENQEEYGPYQVTLKSSKTLAYYTLRTFTVRDTTNKASQRRVEHTVSHYHYTQWPDMGVPEYTLPVLSFIRASSRARTHEMGPVLEQYVFIHDTLVEAILSRDTSVTSDLLHTYVSDLLTPGASGRTRMDKQFKLISQRQAKHADYSTALRDGNAERNRARALMPVERSRVCLTTSEANSTGYINASYVMGHHHSKEFIVSQTPLSSTVADFWRMIWENNTHTVVRLPDTHCQSEEGQSCVYWPSKDQPMSFEGFTVSFSGEEHICLSNDERLLVQDFTVESPQNTYMLEVRQYSAACWPNPDSPIRNSFDLVNTVREHSRHSDGPTVIHDPQLEEEGAVDVYQVARMTNLMRPGVFNDVEQYQYLYRAVLSLVSSQEDQRALQSPETNGSVPLGQTNIAESLESLM</sequence>
<proteinExistence type="predicted"/>
<keyword evidence="2" id="KW-1185">Reference proteome</keyword>
<accession>A0ACB7EVI6</accession>
<keyword evidence="1" id="KW-0675">Receptor</keyword>
<organism evidence="1 2">
    <name type="scientific">Nibea albiflora</name>
    <name type="common">Yellow drum</name>
    <name type="synonym">Corvina albiflora</name>
    <dbReference type="NCBI Taxonomy" id="240163"/>
    <lineage>
        <taxon>Eukaryota</taxon>
        <taxon>Metazoa</taxon>
        <taxon>Chordata</taxon>
        <taxon>Craniata</taxon>
        <taxon>Vertebrata</taxon>
        <taxon>Euteleostomi</taxon>
        <taxon>Actinopterygii</taxon>
        <taxon>Neopterygii</taxon>
        <taxon>Teleostei</taxon>
        <taxon>Neoteleostei</taxon>
        <taxon>Acanthomorphata</taxon>
        <taxon>Eupercaria</taxon>
        <taxon>Sciaenidae</taxon>
        <taxon>Nibea</taxon>
    </lineage>
</organism>
<dbReference type="EMBL" id="CM024810">
    <property type="protein sequence ID" value="KAG8005790.1"/>
    <property type="molecule type" value="Genomic_DNA"/>
</dbReference>
<reference evidence="1" key="1">
    <citation type="submission" date="2020-04" db="EMBL/GenBank/DDBJ databases">
        <title>A chromosome-scale assembly and high-density genetic map of the yellow drum (Nibea albiflora) genome.</title>
        <authorList>
            <person name="Xu D."/>
            <person name="Zhang W."/>
            <person name="Chen R."/>
            <person name="Tan P."/>
            <person name="Wang L."/>
            <person name="Song H."/>
            <person name="Tian L."/>
            <person name="Zhu Q."/>
            <person name="Wang B."/>
        </authorList>
    </citation>
    <scope>NUCLEOTIDE SEQUENCE</scope>
    <source>
        <strain evidence="1">ZJHYS-2018</strain>
    </source>
</reference>
<dbReference type="Proteomes" id="UP000805704">
    <property type="component" value="Chromosome 22"/>
</dbReference>
<evidence type="ECO:0000313" key="2">
    <source>
        <dbReference type="Proteomes" id="UP000805704"/>
    </source>
</evidence>
<name>A0ACB7EVI6_NIBAL</name>
<feature type="non-terminal residue" evidence="1">
    <location>
        <position position="1"/>
    </location>
</feature>
<comment type="caution">
    <text evidence="1">The sequence shown here is derived from an EMBL/GenBank/DDBJ whole genome shotgun (WGS) entry which is preliminary data.</text>
</comment>
<evidence type="ECO:0000313" key="1">
    <source>
        <dbReference type="EMBL" id="KAG8005790.1"/>
    </source>
</evidence>
<protein>
    <submittedName>
        <fullName evidence="1">Receptor-type tyrosine-protein phosphatase zeta</fullName>
    </submittedName>
</protein>